<dbReference type="Proteomes" id="UP000004097">
    <property type="component" value="Unassembled WGS sequence"/>
</dbReference>
<evidence type="ECO:0000313" key="3">
    <source>
        <dbReference type="Proteomes" id="UP000004097"/>
    </source>
</evidence>
<keyword evidence="1" id="KW-1133">Transmembrane helix</keyword>
<dbReference type="OrthoDB" id="2200068at2"/>
<feature type="transmembrane region" description="Helical" evidence="1">
    <location>
        <begin position="6"/>
        <end position="25"/>
    </location>
</feature>
<evidence type="ECO:0000313" key="2">
    <source>
        <dbReference type="EMBL" id="EFW24391.1"/>
    </source>
</evidence>
<keyword evidence="1" id="KW-0472">Membrane</keyword>
<name>E7MNQ3_9FIRM</name>
<dbReference type="HOGENOM" id="CLU_159392_0_0_9"/>
<dbReference type="eggNOG" id="ENOG5032VG4">
    <property type="taxonomic scope" value="Bacteria"/>
</dbReference>
<comment type="caution">
    <text evidence="2">The sequence shown here is derived from an EMBL/GenBank/DDBJ whole genome shotgun (WGS) entry which is preliminary data.</text>
</comment>
<dbReference type="AlphaFoldDB" id="E7MNQ3"/>
<protein>
    <submittedName>
        <fullName evidence="2">Uncharacterized protein</fullName>
    </submittedName>
</protein>
<feature type="transmembrane region" description="Helical" evidence="1">
    <location>
        <begin position="61"/>
        <end position="88"/>
    </location>
</feature>
<proteinExistence type="predicted"/>
<accession>E7MNQ3</accession>
<dbReference type="EMBL" id="AECQ01000025">
    <property type="protein sequence ID" value="EFW24391.1"/>
    <property type="molecule type" value="Genomic_DNA"/>
</dbReference>
<keyword evidence="3" id="KW-1185">Reference proteome</keyword>
<keyword evidence="1" id="KW-0812">Transmembrane</keyword>
<sequence>MKNVLFMFVLFLFVVALVVWLQIFLSKMKNKWFGLILPILSFAYSLLMVLSIATFETMGKGQIWMSVISTFLISNIPTIVLLAIYFGIREKMKIRSEIDKMNIKDL</sequence>
<dbReference type="STRING" id="706433.HMPREF9430_01173"/>
<gene>
    <name evidence="2" type="ORF">HMPREF9430_01173</name>
</gene>
<feature type="transmembrane region" description="Helical" evidence="1">
    <location>
        <begin position="32"/>
        <end position="55"/>
    </location>
</feature>
<reference evidence="2 3" key="1">
    <citation type="submission" date="2010-08" db="EMBL/GenBank/DDBJ databases">
        <authorList>
            <person name="Weinstock G."/>
            <person name="Sodergren E."/>
            <person name="Clifton S."/>
            <person name="Fulton L."/>
            <person name="Fulton B."/>
            <person name="Courtney L."/>
            <person name="Fronick C."/>
            <person name="Harrison M."/>
            <person name="Strong C."/>
            <person name="Farmer C."/>
            <person name="Delahaunty K."/>
            <person name="Markovic C."/>
            <person name="Hall O."/>
            <person name="Minx P."/>
            <person name="Tomlinson C."/>
            <person name="Mitreva M."/>
            <person name="Hou S."/>
            <person name="Chen J."/>
            <person name="Wollam A."/>
            <person name="Pepin K.H."/>
            <person name="Johnson M."/>
            <person name="Bhonagiri V."/>
            <person name="Zhang X."/>
            <person name="Suruliraj S."/>
            <person name="Warren W."/>
            <person name="Chinwalla A."/>
            <person name="Mardis E.R."/>
            <person name="Wilson R.K."/>
        </authorList>
    </citation>
    <scope>NUCLEOTIDE SEQUENCE [LARGE SCALE GENOMIC DNA]</scope>
    <source>
        <strain evidence="2 3">F0204</strain>
    </source>
</reference>
<evidence type="ECO:0000256" key="1">
    <source>
        <dbReference type="SAM" id="Phobius"/>
    </source>
</evidence>
<dbReference type="RefSeq" id="WP_006525991.1">
    <property type="nucleotide sequence ID" value="NZ_GL637664.1"/>
</dbReference>
<organism evidence="2 3">
    <name type="scientific">Solobacterium moorei F0204</name>
    <dbReference type="NCBI Taxonomy" id="706433"/>
    <lineage>
        <taxon>Bacteria</taxon>
        <taxon>Bacillati</taxon>
        <taxon>Bacillota</taxon>
        <taxon>Erysipelotrichia</taxon>
        <taxon>Erysipelotrichales</taxon>
        <taxon>Erysipelotrichaceae</taxon>
        <taxon>Solobacterium</taxon>
    </lineage>
</organism>